<sequence length="86" mass="9400">MAVILVQIQFRRKIVHNIATYERPTNVVTALFSTSVTSFSLAESATFADLADSVETISDHDTRVLMAIYLTVGVTDRPISALRSGV</sequence>
<dbReference type="EMBL" id="NHRY01000144">
    <property type="protein sequence ID" value="PPQ33492.1"/>
    <property type="molecule type" value="Genomic_DNA"/>
</dbReference>
<dbReference type="Proteomes" id="UP000239724">
    <property type="component" value="Unassembled WGS sequence"/>
</dbReference>
<comment type="caution">
    <text evidence="1">The sequence shown here is derived from an EMBL/GenBank/DDBJ whole genome shotgun (WGS) entry which is preliminary data.</text>
</comment>
<dbReference type="AlphaFoldDB" id="A0A2S6NFT4"/>
<evidence type="ECO:0000313" key="2">
    <source>
        <dbReference type="Proteomes" id="UP000239724"/>
    </source>
</evidence>
<organism evidence="1 2">
    <name type="scientific">Rhodopila globiformis</name>
    <name type="common">Rhodopseudomonas globiformis</name>
    <dbReference type="NCBI Taxonomy" id="1071"/>
    <lineage>
        <taxon>Bacteria</taxon>
        <taxon>Pseudomonadati</taxon>
        <taxon>Pseudomonadota</taxon>
        <taxon>Alphaproteobacteria</taxon>
        <taxon>Acetobacterales</taxon>
        <taxon>Acetobacteraceae</taxon>
        <taxon>Rhodopila</taxon>
    </lineage>
</organism>
<proteinExistence type="predicted"/>
<protein>
    <submittedName>
        <fullName evidence="1">Uncharacterized protein</fullName>
    </submittedName>
</protein>
<name>A0A2S6NFT4_RHOGL</name>
<reference evidence="1 2" key="1">
    <citation type="journal article" date="2018" name="Arch. Microbiol.">
        <title>New insights into the metabolic potential of the phototrophic purple bacterium Rhodopila globiformis DSM 161(T) from its draft genome sequence and evidence for a vanadium-dependent nitrogenase.</title>
        <authorList>
            <person name="Imhoff J.F."/>
            <person name="Rahn T."/>
            <person name="Kunzel S."/>
            <person name="Neulinger S.C."/>
        </authorList>
    </citation>
    <scope>NUCLEOTIDE SEQUENCE [LARGE SCALE GENOMIC DNA]</scope>
    <source>
        <strain evidence="1 2">DSM 161</strain>
    </source>
</reference>
<evidence type="ECO:0000313" key="1">
    <source>
        <dbReference type="EMBL" id="PPQ33492.1"/>
    </source>
</evidence>
<keyword evidence="2" id="KW-1185">Reference proteome</keyword>
<gene>
    <name evidence="1" type="ORF">CCS01_14300</name>
</gene>
<accession>A0A2S6NFT4</accession>